<keyword evidence="1" id="KW-0614">Plasmid</keyword>
<geneLocation type="plasmid" evidence="1">
    <name>pDson01</name>
</geneLocation>
<name>A0AAU7U5C3_9DEIO</name>
<dbReference type="AlphaFoldDB" id="A0AAU7U5C3"/>
<proteinExistence type="predicted"/>
<dbReference type="EMBL" id="CP158297">
    <property type="protein sequence ID" value="XBV83840.1"/>
    <property type="molecule type" value="Genomic_DNA"/>
</dbReference>
<gene>
    <name evidence="1" type="ORF">ABOD76_01960</name>
</gene>
<dbReference type="RefSeq" id="WP_350241624.1">
    <property type="nucleotide sequence ID" value="NZ_CP158297.1"/>
</dbReference>
<sequence length="142" mass="16557">MINIIDEQEFQYWLFRMDDVLDDFADFIKKCSNIILDYSADSVSELESWLMKRYSSHNEAIKFDQRIIIDAASRYLGEYARKKTTLKWSVDFANPDAAHFAVPLLNSAHPYVPQFYVSAACDRRTGHFLLTTLNNLIKNYSV</sequence>
<dbReference type="KEGG" id="dsc:ABOD76_01960"/>
<reference evidence="1" key="1">
    <citation type="submission" date="2024-06" db="EMBL/GenBank/DDBJ databases">
        <title>Draft Genome Sequence of Deinococcus sonorensis Type Strain KR-87, a Biofilm Producing Representative of the Genus Deinococcus.</title>
        <authorList>
            <person name="Boren L.S."/>
            <person name="Grosso R.A."/>
            <person name="Hugenberg-Cox A.N."/>
            <person name="Hill J.T.E."/>
            <person name="Albert C.M."/>
            <person name="Tuohy J.M."/>
        </authorList>
    </citation>
    <scope>NUCLEOTIDE SEQUENCE</scope>
    <source>
        <strain evidence="1">KR-87</strain>
        <plasmid evidence="1">pDson01</plasmid>
    </source>
</reference>
<organism evidence="1">
    <name type="scientific">Deinococcus sonorensis KR-87</name>
    <dbReference type="NCBI Taxonomy" id="694439"/>
    <lineage>
        <taxon>Bacteria</taxon>
        <taxon>Thermotogati</taxon>
        <taxon>Deinococcota</taxon>
        <taxon>Deinococci</taxon>
        <taxon>Deinococcales</taxon>
        <taxon>Deinococcaceae</taxon>
        <taxon>Deinococcus</taxon>
    </lineage>
</organism>
<evidence type="ECO:0000313" key="1">
    <source>
        <dbReference type="EMBL" id="XBV83840.1"/>
    </source>
</evidence>
<accession>A0AAU7U5C3</accession>
<protein>
    <submittedName>
        <fullName evidence="1">Uncharacterized protein</fullName>
    </submittedName>
</protein>